<dbReference type="InterPro" id="IPR017946">
    <property type="entry name" value="PLC-like_Pdiesterase_TIM-brl"/>
</dbReference>
<gene>
    <name evidence="1 2" type="primary">Plcxd1</name>
</gene>
<protein>
    <submittedName>
        <fullName evidence="1">Phosphatidylinositol-specific phospholipase C, X domain containing 1</fullName>
    </submittedName>
</protein>
<evidence type="ECO:0000313" key="3">
    <source>
        <dbReference type="Proteomes" id="UP000000589"/>
    </source>
</evidence>
<evidence type="ECO:0000313" key="1">
    <source>
        <dbReference type="Ensembl" id="ENSMUSP00000108153.2"/>
    </source>
</evidence>
<sequence length="121" mass="13744">MGDQADWMSQLCPQLWDVPLHHLSIPGSHDTMTYCLNRKSRISRASSWLLHLLGRVVPFITGPVVMKWSVTQTLDVTQQLDAGVRYLDLRIAHAPEGSTRNLCFVHMMYTKALVEVTPSLR</sequence>
<organism evidence="1 3">
    <name type="scientific">Mus musculus</name>
    <name type="common">Mouse</name>
    <dbReference type="NCBI Taxonomy" id="10090"/>
    <lineage>
        <taxon>Eukaryota</taxon>
        <taxon>Metazoa</taxon>
        <taxon>Chordata</taxon>
        <taxon>Craniata</taxon>
        <taxon>Vertebrata</taxon>
        <taxon>Euteleostomi</taxon>
        <taxon>Mammalia</taxon>
        <taxon>Eutheria</taxon>
        <taxon>Euarchontoglires</taxon>
        <taxon>Glires</taxon>
        <taxon>Rodentia</taxon>
        <taxon>Myomorpha</taxon>
        <taxon>Muroidea</taxon>
        <taxon>Muridae</taxon>
        <taxon>Murinae</taxon>
        <taxon>Mus</taxon>
        <taxon>Mus</taxon>
    </lineage>
</organism>
<accession>D3Z5Z4</accession>
<reference evidence="1 3" key="1">
    <citation type="journal article" date="2009" name="PLoS Biol.">
        <title>Lineage-specific biology revealed by a finished genome assembly of the mouse.</title>
        <authorList>
            <consortium name="Mouse Genome Sequencing Consortium"/>
            <person name="Church D.M."/>
            <person name="Goodstadt L."/>
            <person name="Hillier L.W."/>
            <person name="Zody M.C."/>
            <person name="Goldstein S."/>
            <person name="She X."/>
            <person name="Bult C.J."/>
            <person name="Agarwala R."/>
            <person name="Cherry J.L."/>
            <person name="DiCuccio M."/>
            <person name="Hlavina W."/>
            <person name="Kapustin Y."/>
            <person name="Meric P."/>
            <person name="Maglott D."/>
            <person name="Birtle Z."/>
            <person name="Marques A.C."/>
            <person name="Graves T."/>
            <person name="Zhou S."/>
            <person name="Teague B."/>
            <person name="Potamousis K."/>
            <person name="Churas C."/>
            <person name="Place M."/>
            <person name="Herschleb J."/>
            <person name="Runnheim R."/>
            <person name="Forrest D."/>
            <person name="Amos-Landgraf J."/>
            <person name="Schwartz D.C."/>
            <person name="Cheng Z."/>
            <person name="Lindblad-Toh K."/>
            <person name="Eichler E.E."/>
            <person name="Ponting C.P."/>
        </authorList>
    </citation>
    <scope>NUCLEOTIDE SEQUENCE [LARGE SCALE GENOMIC DNA]</scope>
    <source>
        <strain evidence="1 3">C57BL/6J</strain>
    </source>
</reference>
<dbReference type="PROSITE" id="PS50007">
    <property type="entry name" value="PIPLC_X_DOMAIN"/>
    <property type="match status" value="1"/>
</dbReference>
<dbReference type="Bgee" id="ENSMUSG00000064247">
    <property type="expression patterns" value="Expressed in lumbar subsegment of spinal cord and 132 other cell types or tissues"/>
</dbReference>
<reference evidence="1" key="4">
    <citation type="submission" date="2025-09" db="UniProtKB">
        <authorList>
            <consortium name="Ensembl"/>
        </authorList>
    </citation>
    <scope>IDENTIFICATION</scope>
    <source>
        <strain evidence="1">C57BL/6J</strain>
    </source>
</reference>
<dbReference type="PANTHER" id="PTHR13593">
    <property type="match status" value="1"/>
</dbReference>
<keyword evidence="3" id="KW-1185">Reference proteome</keyword>
<dbReference type="PANTHER" id="PTHR13593:SF24">
    <property type="entry name" value="PI-PLC X DOMAIN-CONTAINING PROTEIN 1"/>
    <property type="match status" value="1"/>
</dbReference>
<dbReference type="ExpressionAtlas" id="D3Z5Z4">
    <property type="expression patterns" value="baseline and differential"/>
</dbReference>
<dbReference type="Antibodypedia" id="557">
    <property type="antibodies" value="184 antibodies from 23 providers"/>
</dbReference>
<dbReference type="MGI" id="MGI:2685422">
    <property type="gene designation" value="Plcxd1"/>
</dbReference>
<dbReference type="InterPro" id="IPR051057">
    <property type="entry name" value="PI-PLC_domain"/>
</dbReference>
<dbReference type="GeneTree" id="ENSGT00940000161625"/>
<proteinExistence type="predicted"/>
<dbReference type="Proteomes" id="UP000000589">
    <property type="component" value="Chromosome 5"/>
</dbReference>
<reference evidence="1" key="3">
    <citation type="submission" date="2025-08" db="UniProtKB">
        <authorList>
            <consortium name="Ensembl"/>
        </authorList>
    </citation>
    <scope>IDENTIFICATION</scope>
    <source>
        <strain evidence="1">C57BL/6J</strain>
    </source>
</reference>
<evidence type="ECO:0000313" key="2">
    <source>
        <dbReference type="MGI" id="MGI:2685422"/>
    </source>
</evidence>
<dbReference type="GO" id="GO:0006629">
    <property type="term" value="P:lipid metabolic process"/>
    <property type="evidence" value="ECO:0007669"/>
    <property type="project" value="InterPro"/>
</dbReference>
<dbReference type="AGR" id="MGI:2685422"/>
<dbReference type="Gene3D" id="3.20.20.190">
    <property type="entry name" value="Phosphatidylinositol (PI) phosphodiesterase"/>
    <property type="match status" value="1"/>
</dbReference>
<dbReference type="SUPFAM" id="SSF51695">
    <property type="entry name" value="PLC-like phosphodiesterases"/>
    <property type="match status" value="1"/>
</dbReference>
<dbReference type="GO" id="GO:0008081">
    <property type="term" value="F:phosphoric diester hydrolase activity"/>
    <property type="evidence" value="ECO:0007669"/>
    <property type="project" value="InterPro"/>
</dbReference>
<dbReference type="Ensembl" id="ENSMUST00000112534.8">
    <property type="protein sequence ID" value="ENSMUSP00000108153.2"/>
    <property type="gene ID" value="ENSMUSG00000064247.15"/>
</dbReference>
<reference evidence="1 3" key="2">
    <citation type="journal article" date="2011" name="PLoS Biol.">
        <title>Modernizing reference genome assemblies.</title>
        <authorList>
            <person name="Church D.M."/>
            <person name="Schneider V.A."/>
            <person name="Graves T."/>
            <person name="Auger K."/>
            <person name="Cunningham F."/>
            <person name="Bouk N."/>
            <person name="Chen H.C."/>
            <person name="Agarwala R."/>
            <person name="McLaren W.M."/>
            <person name="Ritchie G.R."/>
            <person name="Albracht D."/>
            <person name="Kremitzki M."/>
            <person name="Rock S."/>
            <person name="Kotkiewicz H."/>
            <person name="Kremitzki C."/>
            <person name="Wollam A."/>
            <person name="Trani L."/>
            <person name="Fulton L."/>
            <person name="Fulton R."/>
            <person name="Matthews L."/>
            <person name="Whitehead S."/>
            <person name="Chow W."/>
            <person name="Torrance J."/>
            <person name="Dunn M."/>
            <person name="Harden G."/>
            <person name="Threadgold G."/>
            <person name="Wood J."/>
            <person name="Collins J."/>
            <person name="Heath P."/>
            <person name="Griffiths G."/>
            <person name="Pelan S."/>
            <person name="Grafham D."/>
            <person name="Eichler E.E."/>
            <person name="Weinstock G."/>
            <person name="Mardis E.R."/>
            <person name="Wilson R.K."/>
            <person name="Howe K."/>
            <person name="Flicek P."/>
            <person name="Hubbard T."/>
        </authorList>
    </citation>
    <scope>NUCLEOTIDE SEQUENCE [LARGE SCALE GENOMIC DNA]</scope>
    <source>
        <strain evidence="1 3">C57BL/6J</strain>
    </source>
</reference>
<dbReference type="AlphaFoldDB" id="D3Z5Z4"/>
<dbReference type="VEuPathDB" id="HostDB:ENSMUSG00000064247"/>
<name>D3Z5Z4_MOUSE</name>